<accession>W4F9J6</accession>
<organism evidence="3">
    <name type="scientific">Aphanomyces astaci</name>
    <name type="common">Crayfish plague agent</name>
    <dbReference type="NCBI Taxonomy" id="112090"/>
    <lineage>
        <taxon>Eukaryota</taxon>
        <taxon>Sar</taxon>
        <taxon>Stramenopiles</taxon>
        <taxon>Oomycota</taxon>
        <taxon>Saprolegniomycetes</taxon>
        <taxon>Saprolegniales</taxon>
        <taxon>Verrucalvaceae</taxon>
        <taxon>Aphanomyces</taxon>
    </lineage>
</organism>
<dbReference type="GO" id="GO:0043130">
    <property type="term" value="F:ubiquitin binding"/>
    <property type="evidence" value="ECO:0007669"/>
    <property type="project" value="InterPro"/>
</dbReference>
<dbReference type="AlphaFoldDB" id="W4F9J6"/>
<feature type="compositionally biased region" description="Acidic residues" evidence="1">
    <location>
        <begin position="44"/>
        <end position="58"/>
    </location>
</feature>
<feature type="domain" description="CUE" evidence="2">
    <location>
        <begin position="1"/>
        <end position="40"/>
    </location>
</feature>
<dbReference type="GeneID" id="20820902"/>
<dbReference type="RefSeq" id="XP_009846347.1">
    <property type="nucleotide sequence ID" value="XM_009848045.1"/>
</dbReference>
<name>W4F9J6_APHAT</name>
<proteinExistence type="predicted"/>
<protein>
    <recommendedName>
        <fullName evidence="2">CUE domain-containing protein</fullName>
    </recommendedName>
</protein>
<sequence length="460" mass="49744">MDVLAQIFPDIPEGILAEVLHNCGGCVEAASDWLCEHDWHELVPDNDDDETNQQEDGEGLQHGDNSYTNANLLTISTPVALEAPPAASAMPPLGPFDNPSDDEGDEDDEDEDDEDDEDDDNMYYDSGDDGDGGRLGGGPRVPPLTSRTKISPSSDAAGISSPGNEPRFWVAFDDVTMQKSMIGTCPFRYCTYVPASVVGVNVRRVIVELLNMSPTKLAHHRIAILSTPSLDKASADAILLRVPSSPPQQLHMSTTLSKGTSVKRSHATMQGGDALGYFAHFFAVNDLDMLWRSILHGHLLNRRFGTLLDFRSTSVTKARDFDELMNIAAHGGRRHPPSMMRRQHLDRVADLTCGLATPCTAADMLRVGTNLHGVLSLATGSSLYFRAAASIPPPFVASGMGLMEVSFRAGATHRIRRLESAPPETGPSAGLGYQPPKKIEYILQSLDDLSGDENGNDDHA</sequence>
<dbReference type="PROSITE" id="PS51140">
    <property type="entry name" value="CUE"/>
    <property type="match status" value="1"/>
</dbReference>
<gene>
    <name evidence="3" type="ORF">H257_18906</name>
</gene>
<feature type="compositionally biased region" description="Acidic residues" evidence="1">
    <location>
        <begin position="99"/>
        <end position="130"/>
    </location>
</feature>
<dbReference type="EMBL" id="KI913375">
    <property type="protein sequence ID" value="ETV64160.1"/>
    <property type="molecule type" value="Genomic_DNA"/>
</dbReference>
<dbReference type="EMBL" id="KI913375">
    <property type="protein sequence ID" value="ETV64161.1"/>
    <property type="molecule type" value="Genomic_DNA"/>
</dbReference>
<reference evidence="3" key="1">
    <citation type="submission" date="2013-12" db="EMBL/GenBank/DDBJ databases">
        <title>The Genome Sequence of Aphanomyces astaci APO3.</title>
        <authorList>
            <consortium name="The Broad Institute Genomics Platform"/>
            <person name="Russ C."/>
            <person name="Tyler B."/>
            <person name="van West P."/>
            <person name="Dieguez-Uribeondo J."/>
            <person name="Young S.K."/>
            <person name="Zeng Q."/>
            <person name="Gargeya S."/>
            <person name="Fitzgerald M."/>
            <person name="Abouelleil A."/>
            <person name="Alvarado L."/>
            <person name="Chapman S.B."/>
            <person name="Gainer-Dewar J."/>
            <person name="Goldberg J."/>
            <person name="Griggs A."/>
            <person name="Gujja S."/>
            <person name="Hansen M."/>
            <person name="Howarth C."/>
            <person name="Imamovic A."/>
            <person name="Ireland A."/>
            <person name="Larimer J."/>
            <person name="McCowan C."/>
            <person name="Murphy C."/>
            <person name="Pearson M."/>
            <person name="Poon T.W."/>
            <person name="Priest M."/>
            <person name="Roberts A."/>
            <person name="Saif S."/>
            <person name="Shea T."/>
            <person name="Sykes S."/>
            <person name="Wortman J."/>
            <person name="Nusbaum C."/>
            <person name="Birren B."/>
        </authorList>
    </citation>
    <scope>NUCLEOTIDE SEQUENCE [LARGE SCALE GENOMIC DNA]</scope>
    <source>
        <strain evidence="3">APO3</strain>
    </source>
</reference>
<evidence type="ECO:0000313" key="3">
    <source>
        <dbReference type="EMBL" id="ETV64160.1"/>
    </source>
</evidence>
<evidence type="ECO:0000256" key="1">
    <source>
        <dbReference type="SAM" id="MobiDB-lite"/>
    </source>
</evidence>
<dbReference type="OrthoDB" id="72070at2759"/>
<dbReference type="InterPro" id="IPR003892">
    <property type="entry name" value="CUE"/>
</dbReference>
<dbReference type="CDD" id="cd14279">
    <property type="entry name" value="CUE"/>
    <property type="match status" value="1"/>
</dbReference>
<feature type="region of interest" description="Disordered" evidence="1">
    <location>
        <begin position="85"/>
        <end position="162"/>
    </location>
</feature>
<dbReference type="VEuPathDB" id="FungiDB:H257_18906"/>
<evidence type="ECO:0000259" key="2">
    <source>
        <dbReference type="PROSITE" id="PS51140"/>
    </source>
</evidence>
<feature type="region of interest" description="Disordered" evidence="1">
    <location>
        <begin position="44"/>
        <end position="68"/>
    </location>
</feature>
<feature type="compositionally biased region" description="Polar residues" evidence="1">
    <location>
        <begin position="145"/>
        <end position="154"/>
    </location>
</feature>
<dbReference type="RefSeq" id="XP_009846348.1">
    <property type="nucleotide sequence ID" value="XM_009848046.1"/>
</dbReference>